<sequence length="106" mass="11230">MSANRLLSTALRPAPRTPDRLSTPYRTTAASPYTTPIPCTSSTGSGCAQAPAAALQTARCPTPPRREPLSTPTRLTNPARKAAQRPPAPALRLTAQRQPVSDEETP</sequence>
<protein>
    <submittedName>
        <fullName evidence="2">Uncharacterized protein</fullName>
    </submittedName>
</protein>
<proteinExistence type="predicted"/>
<dbReference type="AlphaFoldDB" id="A0A0D2PN27"/>
<name>A0A0D2PN27_HYPSF</name>
<dbReference type="EMBL" id="KN817559">
    <property type="protein sequence ID" value="KJA21270.1"/>
    <property type="molecule type" value="Genomic_DNA"/>
</dbReference>
<organism evidence="2 3">
    <name type="scientific">Hypholoma sublateritium (strain FD-334 SS-4)</name>
    <dbReference type="NCBI Taxonomy" id="945553"/>
    <lineage>
        <taxon>Eukaryota</taxon>
        <taxon>Fungi</taxon>
        <taxon>Dikarya</taxon>
        <taxon>Basidiomycota</taxon>
        <taxon>Agaricomycotina</taxon>
        <taxon>Agaricomycetes</taxon>
        <taxon>Agaricomycetidae</taxon>
        <taxon>Agaricales</taxon>
        <taxon>Agaricineae</taxon>
        <taxon>Strophariaceae</taxon>
        <taxon>Hypholoma</taxon>
    </lineage>
</organism>
<feature type="compositionally biased region" description="Polar residues" evidence="1">
    <location>
        <begin position="24"/>
        <end position="46"/>
    </location>
</feature>
<reference evidence="3" key="1">
    <citation type="submission" date="2014-04" db="EMBL/GenBank/DDBJ databases">
        <title>Evolutionary Origins and Diversification of the Mycorrhizal Mutualists.</title>
        <authorList>
            <consortium name="DOE Joint Genome Institute"/>
            <consortium name="Mycorrhizal Genomics Consortium"/>
            <person name="Kohler A."/>
            <person name="Kuo A."/>
            <person name="Nagy L.G."/>
            <person name="Floudas D."/>
            <person name="Copeland A."/>
            <person name="Barry K.W."/>
            <person name="Cichocki N."/>
            <person name="Veneault-Fourrey C."/>
            <person name="LaButti K."/>
            <person name="Lindquist E.A."/>
            <person name="Lipzen A."/>
            <person name="Lundell T."/>
            <person name="Morin E."/>
            <person name="Murat C."/>
            <person name="Riley R."/>
            <person name="Ohm R."/>
            <person name="Sun H."/>
            <person name="Tunlid A."/>
            <person name="Henrissat B."/>
            <person name="Grigoriev I.V."/>
            <person name="Hibbett D.S."/>
            <person name="Martin F."/>
        </authorList>
    </citation>
    <scope>NUCLEOTIDE SEQUENCE [LARGE SCALE GENOMIC DNA]</scope>
    <source>
        <strain evidence="3">FD-334 SS-4</strain>
    </source>
</reference>
<dbReference type="Proteomes" id="UP000054270">
    <property type="component" value="Unassembled WGS sequence"/>
</dbReference>
<feature type="region of interest" description="Disordered" evidence="1">
    <location>
        <begin position="1"/>
        <end position="106"/>
    </location>
</feature>
<feature type="compositionally biased region" description="Low complexity" evidence="1">
    <location>
        <begin position="78"/>
        <end position="97"/>
    </location>
</feature>
<gene>
    <name evidence="2" type="ORF">HYPSUDRAFT_203045</name>
</gene>
<keyword evidence="3" id="KW-1185">Reference proteome</keyword>
<accession>A0A0D2PN27</accession>
<evidence type="ECO:0000256" key="1">
    <source>
        <dbReference type="SAM" id="MobiDB-lite"/>
    </source>
</evidence>
<feature type="compositionally biased region" description="Low complexity" evidence="1">
    <location>
        <begin position="48"/>
        <end position="58"/>
    </location>
</feature>
<evidence type="ECO:0000313" key="3">
    <source>
        <dbReference type="Proteomes" id="UP000054270"/>
    </source>
</evidence>
<evidence type="ECO:0000313" key="2">
    <source>
        <dbReference type="EMBL" id="KJA21270.1"/>
    </source>
</evidence>